<sequence length="358" mass="38007">MPAVAGVPGDFVVVSHLVVRGTQAEIGFALARAAADVYGSTPRPVAPVLGRARRRWFAANWPEHHQRTLGMAAAFGVSAESAGSLCVDDLNGLPLPGGCSAVWCPPDGIVRNFDIHESVIETTTPAHTRQRLPALARPHVVEMHPADGLSSVAITGNNLSGCVEGINEAGLAVVELADGQGATIRPMGAPQAGVDESQLPRFLLDRCRTAEQAREELHGAKHYTRYSSCHYLIADAHGDAFVWEREADNVEHVVDAGDAPLAVTNHLIAYGIGPGDDSTGGTHTRLRHLARLGENGTADSGRVHAALDEIRAEEAGTAEAVTLWRSEYRTTTASMTVRFLLGIEAGQRYSAPLSFAAR</sequence>
<dbReference type="RefSeq" id="WP_111654799.1">
    <property type="nucleotide sequence ID" value="NZ_QLMJ01000028.1"/>
</dbReference>
<dbReference type="GO" id="GO:0016740">
    <property type="term" value="F:transferase activity"/>
    <property type="evidence" value="ECO:0007669"/>
    <property type="project" value="UniProtKB-KW"/>
</dbReference>
<keyword evidence="3" id="KW-1185">Reference proteome</keyword>
<comment type="caution">
    <text evidence="2">The sequence shown here is derived from an EMBL/GenBank/DDBJ whole genome shotgun (WGS) entry which is preliminary data.</text>
</comment>
<evidence type="ECO:0000259" key="1">
    <source>
        <dbReference type="Pfam" id="PF03417"/>
    </source>
</evidence>
<organism evidence="2 3">
    <name type="scientific">Actinoplanes lutulentus</name>
    <dbReference type="NCBI Taxonomy" id="1287878"/>
    <lineage>
        <taxon>Bacteria</taxon>
        <taxon>Bacillati</taxon>
        <taxon>Actinomycetota</taxon>
        <taxon>Actinomycetes</taxon>
        <taxon>Micromonosporales</taxon>
        <taxon>Micromonosporaceae</taxon>
        <taxon>Actinoplanes</taxon>
    </lineage>
</organism>
<protein>
    <submittedName>
        <fullName evidence="2">Acyl-CoA:6-aminopenicillanic acid acyl transferase</fullName>
    </submittedName>
</protein>
<dbReference type="Gene3D" id="3.60.60.10">
    <property type="entry name" value="Penicillin V Acylase, Chain A"/>
    <property type="match status" value="1"/>
</dbReference>
<reference evidence="2 3" key="1">
    <citation type="submission" date="2018-06" db="EMBL/GenBank/DDBJ databases">
        <title>Genomic Encyclopedia of Type Strains, Phase III (KMG-III): the genomes of soil and plant-associated and newly described type strains.</title>
        <authorList>
            <person name="Whitman W."/>
        </authorList>
    </citation>
    <scope>NUCLEOTIDE SEQUENCE [LARGE SCALE GENOMIC DNA]</scope>
    <source>
        <strain evidence="2 3">CGMCC 4.7090</strain>
    </source>
</reference>
<evidence type="ECO:0000313" key="2">
    <source>
        <dbReference type="EMBL" id="RAK26187.1"/>
    </source>
</evidence>
<dbReference type="OrthoDB" id="3501755at2"/>
<gene>
    <name evidence="2" type="ORF">B0I29_12819</name>
</gene>
<dbReference type="SUPFAM" id="SSF56235">
    <property type="entry name" value="N-terminal nucleophile aminohydrolases (Ntn hydrolases)"/>
    <property type="match status" value="1"/>
</dbReference>
<name>A0A327Z1W4_9ACTN</name>
<dbReference type="AlphaFoldDB" id="A0A327Z1W4"/>
<dbReference type="InterPro" id="IPR029055">
    <property type="entry name" value="Ntn_hydrolases_N"/>
</dbReference>
<evidence type="ECO:0000313" key="3">
    <source>
        <dbReference type="Proteomes" id="UP000249341"/>
    </source>
</evidence>
<dbReference type="InterPro" id="IPR005079">
    <property type="entry name" value="Peptidase_C45_hydrolase"/>
</dbReference>
<proteinExistence type="predicted"/>
<dbReference type="Pfam" id="PF03417">
    <property type="entry name" value="AAT"/>
    <property type="match status" value="1"/>
</dbReference>
<dbReference type="EMBL" id="QLMJ01000028">
    <property type="protein sequence ID" value="RAK26187.1"/>
    <property type="molecule type" value="Genomic_DNA"/>
</dbReference>
<keyword evidence="2" id="KW-0808">Transferase</keyword>
<feature type="domain" description="Peptidase C45 hydrolase" evidence="1">
    <location>
        <begin position="109"/>
        <end position="277"/>
    </location>
</feature>
<accession>A0A327Z1W4</accession>
<dbReference type="Proteomes" id="UP000249341">
    <property type="component" value="Unassembled WGS sequence"/>
</dbReference>